<feature type="compositionally biased region" description="Polar residues" evidence="1">
    <location>
        <begin position="167"/>
        <end position="181"/>
    </location>
</feature>
<evidence type="ECO:0000313" key="3">
    <source>
        <dbReference type="Proteomes" id="UP000620104"/>
    </source>
</evidence>
<dbReference type="OrthoDB" id="2553626at2759"/>
<feature type="compositionally biased region" description="Basic and acidic residues" evidence="1">
    <location>
        <begin position="604"/>
        <end position="619"/>
    </location>
</feature>
<feature type="compositionally biased region" description="Polar residues" evidence="1">
    <location>
        <begin position="394"/>
        <end position="408"/>
    </location>
</feature>
<feature type="compositionally biased region" description="Low complexity" evidence="1">
    <location>
        <begin position="448"/>
        <end position="468"/>
    </location>
</feature>
<feature type="region of interest" description="Disordered" evidence="1">
    <location>
        <begin position="260"/>
        <end position="364"/>
    </location>
</feature>
<evidence type="ECO:0000313" key="2">
    <source>
        <dbReference type="EMBL" id="GHJ86824.1"/>
    </source>
</evidence>
<feature type="compositionally biased region" description="Polar residues" evidence="1">
    <location>
        <begin position="203"/>
        <end position="215"/>
    </location>
</feature>
<feature type="compositionally biased region" description="Basic and acidic residues" evidence="1">
    <location>
        <begin position="504"/>
        <end position="514"/>
    </location>
</feature>
<gene>
    <name evidence="2" type="ORF">NliqN6_3226</name>
</gene>
<feature type="compositionally biased region" description="Polar residues" evidence="1">
    <location>
        <begin position="620"/>
        <end position="633"/>
    </location>
</feature>
<name>A0A8H3TVB6_9TREE</name>
<dbReference type="EMBL" id="BLZA01000019">
    <property type="protein sequence ID" value="GHJ86824.1"/>
    <property type="molecule type" value="Genomic_DNA"/>
</dbReference>
<feature type="region of interest" description="Disordered" evidence="1">
    <location>
        <begin position="116"/>
        <end position="248"/>
    </location>
</feature>
<feature type="region of interest" description="Disordered" evidence="1">
    <location>
        <begin position="589"/>
        <end position="633"/>
    </location>
</feature>
<sequence>MGYRSPELHITALSPSEYAAYTPIVAKLLEQEHASKASDSISTKGCHRLLKEEFSANDKRLQTISANLPSYPSSHLSTGEVYATLRLLAHEQHSSSGETAQEELVFIQTRPLTRAIKPHVSNAQTASKKEPKTSAGEDKVILSGPLLPPPRRQASLNVSLLRRDSQDPSASRRTGEQSSAQKVVGRPSPTVPRRTGHGKSKSVDAQTALPSSTPLLNPFRTPQGDGMTGFVAPPPVPPKPSKMKNAAKAEATASLLVAIDDEDTRSKTDSNPFRRKSIQVTNDRVGEYPKPPLPPRQTHPLIEGGSAGQIELGNPIETQTLPPRPATISASPSKPVDRNVETVPRPPGSQARVVPPASHQVQPTSFLQPSRLIRDGLLAAQKAREGHTPPRVASPNNVVTLANYTTGGHSPARESRMSSGDSRSERSHLKYQQTSRADAVAPGRHRSSTFSSITTGGTTSTGSTTSTSQAVSSEAYPRDSSEGRHNASPFVDPQLIDTSLPLPLRRDVPPRRDGTAQGTPSFDIIATSADEDFENSRCMRGDLSRRSTLKSNSNAEHGLAAMQDLGEDVRRAAEGVGKDLAWIRGGRGGRTLGMTLTREEDGDGDARKGLIEIDIERDNTGSTTLSQDHSQKM</sequence>
<protein>
    <submittedName>
        <fullName evidence="2">Uncharacterized protein</fullName>
    </submittedName>
</protein>
<feature type="compositionally biased region" description="Basic and acidic residues" evidence="1">
    <location>
        <begin position="411"/>
        <end position="428"/>
    </location>
</feature>
<reference evidence="2" key="1">
    <citation type="submission" date="2020-07" db="EMBL/GenBank/DDBJ databases">
        <title>Draft Genome Sequence of a Deep-Sea Yeast, Naganishia (Cryptococcus) liquefaciens strain N6.</title>
        <authorList>
            <person name="Han Y.W."/>
            <person name="Kajitani R."/>
            <person name="Morimoto H."/>
            <person name="Parhat M."/>
            <person name="Tsubouchi H."/>
            <person name="Bakenova O."/>
            <person name="Ogata M."/>
            <person name="Argunhan B."/>
            <person name="Aoki R."/>
            <person name="Kajiwara S."/>
            <person name="Itoh T."/>
            <person name="Iwasaki H."/>
        </authorList>
    </citation>
    <scope>NUCLEOTIDE SEQUENCE</scope>
    <source>
        <strain evidence="2">N6</strain>
    </source>
</reference>
<feature type="compositionally biased region" description="Basic and acidic residues" evidence="1">
    <location>
        <begin position="127"/>
        <end position="140"/>
    </location>
</feature>
<accession>A0A8H3TVB6</accession>
<comment type="caution">
    <text evidence="2">The sequence shown here is derived from an EMBL/GenBank/DDBJ whole genome shotgun (WGS) entry which is preliminary data.</text>
</comment>
<dbReference type="Proteomes" id="UP000620104">
    <property type="component" value="Unassembled WGS sequence"/>
</dbReference>
<organism evidence="2 3">
    <name type="scientific">Naganishia liquefaciens</name>
    <dbReference type="NCBI Taxonomy" id="104408"/>
    <lineage>
        <taxon>Eukaryota</taxon>
        <taxon>Fungi</taxon>
        <taxon>Dikarya</taxon>
        <taxon>Basidiomycota</taxon>
        <taxon>Agaricomycotina</taxon>
        <taxon>Tremellomycetes</taxon>
        <taxon>Filobasidiales</taxon>
        <taxon>Filobasidiaceae</taxon>
        <taxon>Naganishia</taxon>
    </lineage>
</organism>
<dbReference type="AlphaFoldDB" id="A0A8H3TVB6"/>
<keyword evidence="3" id="KW-1185">Reference proteome</keyword>
<feature type="region of interest" description="Disordered" evidence="1">
    <location>
        <begin position="382"/>
        <end position="521"/>
    </location>
</feature>
<feature type="compositionally biased region" description="Basic and acidic residues" evidence="1">
    <location>
        <begin position="476"/>
        <end position="485"/>
    </location>
</feature>
<proteinExistence type="predicted"/>
<evidence type="ECO:0000256" key="1">
    <source>
        <dbReference type="SAM" id="MobiDB-lite"/>
    </source>
</evidence>